<dbReference type="Gene3D" id="2.60.40.4060">
    <property type="entry name" value="Reeler domain"/>
    <property type="match status" value="1"/>
</dbReference>
<evidence type="ECO:0000256" key="2">
    <source>
        <dbReference type="ARBA" id="ARBA00004141"/>
    </source>
</evidence>
<evidence type="ECO:0000256" key="11">
    <source>
        <dbReference type="SAM" id="Phobius"/>
    </source>
</evidence>
<evidence type="ECO:0000256" key="7">
    <source>
        <dbReference type="ARBA" id="ARBA00022989"/>
    </source>
</evidence>
<evidence type="ECO:0000259" key="15">
    <source>
        <dbReference type="PROSITE" id="PS51019"/>
    </source>
</evidence>
<dbReference type="InterPro" id="IPR006593">
    <property type="entry name" value="Cyt_b561/ferric_Rdtase_TM"/>
</dbReference>
<dbReference type="InterPro" id="IPR051237">
    <property type="entry name" value="Ferric-chelate_Red/DefProt"/>
</dbReference>
<evidence type="ECO:0000256" key="8">
    <source>
        <dbReference type="ARBA" id="ARBA00023004"/>
    </source>
</evidence>
<feature type="signal peptide" evidence="12">
    <location>
        <begin position="1"/>
        <end position="25"/>
    </location>
</feature>
<evidence type="ECO:0000256" key="1">
    <source>
        <dbReference type="ARBA" id="ARBA00001970"/>
    </source>
</evidence>
<dbReference type="PANTHER" id="PTHR45828:SF43">
    <property type="entry name" value="REELIN DOMAIN-CONTAINING PROTEIN"/>
    <property type="match status" value="1"/>
</dbReference>
<feature type="transmembrane region" description="Helical" evidence="11">
    <location>
        <begin position="459"/>
        <end position="480"/>
    </location>
</feature>
<keyword evidence="7 11" id="KW-1133">Transmembrane helix</keyword>
<comment type="subcellular location">
    <subcellularLocation>
        <location evidence="2">Membrane</location>
        <topology evidence="2">Multi-pass membrane protein</topology>
    </subcellularLocation>
</comment>
<evidence type="ECO:0000256" key="4">
    <source>
        <dbReference type="ARBA" id="ARBA00022448"/>
    </source>
</evidence>
<dbReference type="CDD" id="cd09628">
    <property type="entry name" value="DOMON_SDR_2_like"/>
    <property type="match status" value="1"/>
</dbReference>
<dbReference type="InterPro" id="IPR005018">
    <property type="entry name" value="DOMON_domain"/>
</dbReference>
<dbReference type="GO" id="GO:0016020">
    <property type="term" value="C:membrane"/>
    <property type="evidence" value="ECO:0000318"/>
    <property type="project" value="GO_Central"/>
</dbReference>
<evidence type="ECO:0000256" key="9">
    <source>
        <dbReference type="ARBA" id="ARBA00023136"/>
    </source>
</evidence>
<accession>G1KEM9</accession>
<dbReference type="PROSITE" id="PS51019">
    <property type="entry name" value="REELIN"/>
    <property type="match status" value="1"/>
</dbReference>
<dbReference type="SMART" id="SM00665">
    <property type="entry name" value="B561"/>
    <property type="match status" value="1"/>
</dbReference>
<evidence type="ECO:0000313" key="17">
    <source>
        <dbReference type="Proteomes" id="UP000001646"/>
    </source>
</evidence>
<dbReference type="GeneTree" id="ENSGT00940000164178"/>
<evidence type="ECO:0000256" key="3">
    <source>
        <dbReference type="ARBA" id="ARBA00009195"/>
    </source>
</evidence>
<evidence type="ECO:0000259" key="14">
    <source>
        <dbReference type="PROSITE" id="PS50939"/>
    </source>
</evidence>
<dbReference type="Pfam" id="PF02014">
    <property type="entry name" value="Reeler"/>
    <property type="match status" value="1"/>
</dbReference>
<feature type="transmembrane region" description="Helical" evidence="11">
    <location>
        <begin position="430"/>
        <end position="453"/>
    </location>
</feature>
<comment type="similarity">
    <text evidence="3">Belongs to the FRRS1 family.</text>
</comment>
<dbReference type="Ensembl" id="ENSACAT00000005781.3">
    <property type="protein sequence ID" value="ENSACAP00000005658.3"/>
    <property type="gene ID" value="ENSACAG00000005794.3"/>
</dbReference>
<reference evidence="16 17" key="1">
    <citation type="submission" date="2009-12" db="EMBL/GenBank/DDBJ databases">
        <title>The Genome Sequence of Anolis carolinensis (Green Anole Lizard).</title>
        <authorList>
            <consortium name="The Genome Sequencing Platform"/>
            <person name="Di Palma F."/>
            <person name="Alfoldi J."/>
            <person name="Heiman D."/>
            <person name="Young S."/>
            <person name="Grabherr M."/>
            <person name="Johnson J."/>
            <person name="Lander E.S."/>
            <person name="Lindblad-Toh K."/>
        </authorList>
    </citation>
    <scope>NUCLEOTIDE SEQUENCE [LARGE SCALE GENOMIC DNA]</scope>
    <source>
        <strain evidence="16 17">JBL SC #1</strain>
    </source>
</reference>
<name>G1KEM9_ANOCA</name>
<dbReference type="SMART" id="SM00664">
    <property type="entry name" value="DoH"/>
    <property type="match status" value="1"/>
</dbReference>
<dbReference type="eggNOG" id="KOG4293">
    <property type="taxonomic scope" value="Eukaryota"/>
</dbReference>
<feature type="transmembrane region" description="Helical" evidence="11">
    <location>
        <begin position="590"/>
        <end position="613"/>
    </location>
</feature>
<evidence type="ECO:0000313" key="16">
    <source>
        <dbReference type="Ensembl" id="ENSACAP00000005658.3"/>
    </source>
</evidence>
<dbReference type="CDD" id="cd08760">
    <property type="entry name" value="Cyt_b561_FRRS1_like"/>
    <property type="match status" value="1"/>
</dbReference>
<dbReference type="PROSITE" id="PS50836">
    <property type="entry name" value="DOMON"/>
    <property type="match status" value="1"/>
</dbReference>
<dbReference type="InParanoid" id="G1KEM9"/>
<dbReference type="AlphaFoldDB" id="G1KEM9"/>
<dbReference type="HOGENOM" id="CLU_028305_0_0_1"/>
<comment type="cofactor">
    <cofactor evidence="1">
        <name>heme b</name>
        <dbReference type="ChEBI" id="CHEBI:60344"/>
    </cofactor>
</comment>
<dbReference type="PROSITE" id="PS50939">
    <property type="entry name" value="CYTOCHROME_B561"/>
    <property type="match status" value="1"/>
</dbReference>
<evidence type="ECO:0000259" key="13">
    <source>
        <dbReference type="PROSITE" id="PS50836"/>
    </source>
</evidence>
<organism evidence="16 17">
    <name type="scientific">Anolis carolinensis</name>
    <name type="common">Green anole</name>
    <name type="synonym">American chameleon</name>
    <dbReference type="NCBI Taxonomy" id="28377"/>
    <lineage>
        <taxon>Eukaryota</taxon>
        <taxon>Metazoa</taxon>
        <taxon>Chordata</taxon>
        <taxon>Craniata</taxon>
        <taxon>Vertebrata</taxon>
        <taxon>Euteleostomi</taxon>
        <taxon>Lepidosauria</taxon>
        <taxon>Squamata</taxon>
        <taxon>Bifurcata</taxon>
        <taxon>Unidentata</taxon>
        <taxon>Episquamata</taxon>
        <taxon>Toxicofera</taxon>
        <taxon>Iguania</taxon>
        <taxon>Dactyloidae</taxon>
        <taxon>Anolis</taxon>
    </lineage>
</organism>
<dbReference type="Proteomes" id="UP000001646">
    <property type="component" value="Chromosome 4"/>
</dbReference>
<feature type="chain" id="PRO_5032988374" description="Ferric chelate reductase 1" evidence="12">
    <location>
        <begin position="26"/>
        <end position="614"/>
    </location>
</feature>
<keyword evidence="12" id="KW-0732">Signal</keyword>
<dbReference type="InterPro" id="IPR042307">
    <property type="entry name" value="Reeler_sf"/>
</dbReference>
<keyword evidence="4" id="KW-0813">Transport</keyword>
<reference evidence="16" key="2">
    <citation type="submission" date="2025-08" db="UniProtKB">
        <authorList>
            <consortium name="Ensembl"/>
        </authorList>
    </citation>
    <scope>IDENTIFICATION</scope>
</reference>
<evidence type="ECO:0000256" key="5">
    <source>
        <dbReference type="ARBA" id="ARBA00022692"/>
    </source>
</evidence>
<evidence type="ECO:0000256" key="10">
    <source>
        <dbReference type="ARBA" id="ARBA00023180"/>
    </source>
</evidence>
<keyword evidence="10" id="KW-0325">Glycoprotein</keyword>
<dbReference type="STRING" id="28377.ENSACAP00000005658"/>
<sequence>STLPSFNVMKWLFFFWKVFSSTVLGFPSGKISGSCDSMLPSHRNAISQTSPPPYAISVSNTSFAPRDEIIVSLTGIKGSSFKGFLLQARTPGGDSAVGSFRILSPSTQGLECNNIQNSSVSHTNRLDKQNVTAVWIAPPGVGQVVFRATVVQNFTTFWSEKQGLVINLQLTPPLPMTTLLPGVNFPSKGIFYMVTVGTITIVTGNFLVSTEEGCGTNKFCFSNPEGCSPQDPNCYFMSSEALGTSVFKFEMSGSSDGYVAIGFSDDTIMGNDDIYNCVRNDTDHIEVQHAFSTGRTRPSPLPLGEVEILSTSFNNGIIKCSFISRNVISTQPRNAGSLYYIFLAFGPSSAGQIRKHTRRPFITDQKVNISSFQSLGGTSSTPSIIKAHGALMLIAWMTTGSVGMIFARYLKKSIKKTLLGKDIWFQIHSFIMLLTVVTTSIAFILIFTAVKGWSYDAGAHAVIGCIVMILSFFQPVIAFFRPSLQNNRSVNLIILVEYNMYSRVSLIQHSLIQLAAIFLGLQMLSNTSNQWMVKTMGGFVGWEALIAIILDVNDWLKKKETASCFWCERIGCLQECCSGDAQMFGMKSELLLLLIYLCGNLAFLIALLVGIGMS</sequence>
<dbReference type="PANTHER" id="PTHR45828">
    <property type="entry name" value="CYTOCHROME B561/FERRIC REDUCTASE TRANSMEMBRANE"/>
    <property type="match status" value="1"/>
</dbReference>
<evidence type="ECO:0008006" key="18">
    <source>
        <dbReference type="Google" id="ProtNLM"/>
    </source>
</evidence>
<keyword evidence="17" id="KW-1185">Reference proteome</keyword>
<feature type="domain" description="Reelin" evidence="15">
    <location>
        <begin position="20"/>
        <end position="181"/>
    </location>
</feature>
<dbReference type="InterPro" id="IPR002861">
    <property type="entry name" value="Reeler_dom"/>
</dbReference>
<dbReference type="Pfam" id="PF03351">
    <property type="entry name" value="DOMON"/>
    <property type="match status" value="1"/>
</dbReference>
<feature type="transmembrane region" description="Helical" evidence="11">
    <location>
        <begin position="389"/>
        <end position="410"/>
    </location>
</feature>
<dbReference type="Bgee" id="ENSACAG00000005794">
    <property type="expression patterns" value="Expressed in ovary and 2 other cell types or tissues"/>
</dbReference>
<proteinExistence type="inferred from homology"/>
<dbReference type="CDD" id="cd08544">
    <property type="entry name" value="Reeler"/>
    <property type="match status" value="1"/>
</dbReference>
<evidence type="ECO:0000256" key="6">
    <source>
        <dbReference type="ARBA" id="ARBA00022982"/>
    </source>
</evidence>
<keyword evidence="5 11" id="KW-0812">Transmembrane</keyword>
<feature type="domain" description="Cytochrome b561" evidence="14">
    <location>
        <begin position="350"/>
        <end position="559"/>
    </location>
</feature>
<dbReference type="Gene3D" id="1.20.120.1770">
    <property type="match status" value="1"/>
</dbReference>
<feature type="domain" description="DOMON" evidence="13">
    <location>
        <begin position="230"/>
        <end position="346"/>
    </location>
</feature>
<protein>
    <recommendedName>
        <fullName evidence="18">Ferric chelate reductase 1</fullName>
    </recommendedName>
</protein>
<keyword evidence="8" id="KW-0408">Iron</keyword>
<reference evidence="16" key="3">
    <citation type="submission" date="2025-09" db="UniProtKB">
        <authorList>
            <consortium name="Ensembl"/>
        </authorList>
    </citation>
    <scope>IDENTIFICATION</scope>
</reference>
<keyword evidence="9 11" id="KW-0472">Membrane</keyword>
<evidence type="ECO:0000256" key="12">
    <source>
        <dbReference type="SAM" id="SignalP"/>
    </source>
</evidence>
<keyword evidence="6" id="KW-0249">Electron transport</keyword>